<comment type="caution">
    <text evidence="1">The sequence shown here is derived from an EMBL/GenBank/DDBJ whole genome shotgun (WGS) entry which is preliminary data.</text>
</comment>
<sequence>MYTTFIKAFSHVSPFFGRKLQAPPNLLWLVGEPRKQKEVTQQLRELLDVRVTVLRFVRVLQLLYQPGILVQDDVDVMRAHVQPLGTLQLLDQPELVSVVPLNLALRLVASLRPDELAAGLLGRLRKSVGEVDGAHVRHFPNRHVLESQLVPKLHIGHD</sequence>
<protein>
    <submittedName>
        <fullName evidence="1">CusA/CzcA family heavy metal efflux RND transporter</fullName>
    </submittedName>
</protein>
<evidence type="ECO:0000313" key="2">
    <source>
        <dbReference type="Proteomes" id="UP001497744"/>
    </source>
</evidence>
<organism evidence="1 2">
    <name type="scientific">Babesia caballi</name>
    <dbReference type="NCBI Taxonomy" id="5871"/>
    <lineage>
        <taxon>Eukaryota</taxon>
        <taxon>Sar</taxon>
        <taxon>Alveolata</taxon>
        <taxon>Apicomplexa</taxon>
        <taxon>Aconoidasida</taxon>
        <taxon>Piroplasmida</taxon>
        <taxon>Babesiidae</taxon>
        <taxon>Babesia</taxon>
    </lineage>
</organism>
<reference evidence="1 2" key="1">
    <citation type="submission" date="2021-06" db="EMBL/GenBank/DDBJ databases">
        <title>Genome sequence of Babesia caballi.</title>
        <authorList>
            <person name="Yamagishi J."/>
            <person name="Kidaka T."/>
            <person name="Ochi A."/>
        </authorList>
    </citation>
    <scope>NUCLEOTIDE SEQUENCE [LARGE SCALE GENOMIC DNA]</scope>
    <source>
        <strain evidence="1">USDA-D6B2</strain>
    </source>
</reference>
<dbReference type="EMBL" id="BPLF01000001">
    <property type="protein sequence ID" value="GIX60879.1"/>
    <property type="molecule type" value="Genomic_DNA"/>
</dbReference>
<proteinExistence type="predicted"/>
<accession>A0AAV4LLT2</accession>
<dbReference type="AlphaFoldDB" id="A0AAV4LLT2"/>
<gene>
    <name evidence="1" type="ORF">BcabD6B2_03140</name>
</gene>
<name>A0AAV4LLT2_BABCB</name>
<dbReference type="RefSeq" id="XP_067712950.1">
    <property type="nucleotide sequence ID" value="XM_067856849.1"/>
</dbReference>
<evidence type="ECO:0000313" key="1">
    <source>
        <dbReference type="EMBL" id="GIX60879.1"/>
    </source>
</evidence>
<dbReference type="GeneID" id="94192362"/>
<keyword evidence="2" id="KW-1185">Reference proteome</keyword>
<dbReference type="Proteomes" id="UP001497744">
    <property type="component" value="Unassembled WGS sequence"/>
</dbReference>